<keyword evidence="1" id="KW-0472">Membrane</keyword>
<organism evidence="2 3">
    <name type="scientific">Armillaria ostoyae</name>
    <name type="common">Armillaria root rot fungus</name>
    <dbReference type="NCBI Taxonomy" id="47428"/>
    <lineage>
        <taxon>Eukaryota</taxon>
        <taxon>Fungi</taxon>
        <taxon>Dikarya</taxon>
        <taxon>Basidiomycota</taxon>
        <taxon>Agaricomycotina</taxon>
        <taxon>Agaricomycetes</taxon>
        <taxon>Agaricomycetidae</taxon>
        <taxon>Agaricales</taxon>
        <taxon>Marasmiineae</taxon>
        <taxon>Physalacriaceae</taxon>
        <taxon>Armillaria</taxon>
    </lineage>
</organism>
<keyword evidence="1" id="KW-0812">Transmembrane</keyword>
<evidence type="ECO:0000313" key="3">
    <source>
        <dbReference type="Proteomes" id="UP000219338"/>
    </source>
</evidence>
<keyword evidence="1" id="KW-1133">Transmembrane helix</keyword>
<gene>
    <name evidence="2" type="ORF">ARMOST_21527</name>
</gene>
<dbReference type="STRING" id="47428.A0A284SAE1"/>
<feature type="transmembrane region" description="Helical" evidence="1">
    <location>
        <begin position="47"/>
        <end position="64"/>
    </location>
</feature>
<name>A0A284SAE1_ARMOS</name>
<protein>
    <submittedName>
        <fullName evidence="2">Uncharacterized protein</fullName>
    </submittedName>
</protein>
<dbReference type="Proteomes" id="UP000219338">
    <property type="component" value="Unassembled WGS sequence"/>
</dbReference>
<dbReference type="OrthoDB" id="3066350at2759"/>
<dbReference type="AlphaFoldDB" id="A0A284SAE1"/>
<evidence type="ECO:0000313" key="2">
    <source>
        <dbReference type="EMBL" id="SJL17956.1"/>
    </source>
</evidence>
<proteinExistence type="predicted"/>
<reference evidence="3" key="1">
    <citation type="journal article" date="2017" name="Nat. Ecol. Evol.">
        <title>Genome expansion and lineage-specific genetic innovations in the forest pathogenic fungi Armillaria.</title>
        <authorList>
            <person name="Sipos G."/>
            <person name="Prasanna A.N."/>
            <person name="Walter M.C."/>
            <person name="O'Connor E."/>
            <person name="Balint B."/>
            <person name="Krizsan K."/>
            <person name="Kiss B."/>
            <person name="Hess J."/>
            <person name="Varga T."/>
            <person name="Slot J."/>
            <person name="Riley R."/>
            <person name="Boka B."/>
            <person name="Rigling D."/>
            <person name="Barry K."/>
            <person name="Lee J."/>
            <person name="Mihaltcheva S."/>
            <person name="LaButti K."/>
            <person name="Lipzen A."/>
            <person name="Waldron R."/>
            <person name="Moloney N.M."/>
            <person name="Sperisen C."/>
            <person name="Kredics L."/>
            <person name="Vagvoelgyi C."/>
            <person name="Patrignani A."/>
            <person name="Fitzpatrick D."/>
            <person name="Nagy I."/>
            <person name="Doyle S."/>
            <person name="Anderson J.B."/>
            <person name="Grigoriev I.V."/>
            <person name="Gueldener U."/>
            <person name="Muensterkoetter M."/>
            <person name="Nagy L.G."/>
        </authorList>
    </citation>
    <scope>NUCLEOTIDE SEQUENCE [LARGE SCALE GENOMIC DNA]</scope>
    <source>
        <strain evidence="3">C18/9</strain>
    </source>
</reference>
<sequence>MSEEWWKFWKVLQPEWRDIRSVKGPLRQSQCEESVGVKDWDELSKCGVNGVVTAVAGLAFWGYLTTGGTRRQKDIWENAVEELKWVLQISVAHSNVIVDYLII</sequence>
<evidence type="ECO:0000256" key="1">
    <source>
        <dbReference type="SAM" id="Phobius"/>
    </source>
</evidence>
<accession>A0A284SAE1</accession>
<dbReference type="EMBL" id="FUEG01000051">
    <property type="protein sequence ID" value="SJL17956.1"/>
    <property type="molecule type" value="Genomic_DNA"/>
</dbReference>
<keyword evidence="3" id="KW-1185">Reference proteome</keyword>